<sequence>MKNFFKLCFITDGEAYYFNIALLFFRVVLSLELIIVHGFKKLGIGVPIAEVVPNPLSLPEVLNQSFATAANIVFPFFIMLGVLTRLSTLPILAVTLTGYFVLHAQDNLLIRDVPFMYSIAYLFILLVGPGKFSVDFLIYKKLIK</sequence>
<organism evidence="8 9">
    <name type="scientific">Flavobacterium agrisoli</name>
    <dbReference type="NCBI Taxonomy" id="2793066"/>
    <lineage>
        <taxon>Bacteria</taxon>
        <taxon>Pseudomonadati</taxon>
        <taxon>Bacteroidota</taxon>
        <taxon>Flavobacteriia</taxon>
        <taxon>Flavobacteriales</taxon>
        <taxon>Flavobacteriaceae</taxon>
        <taxon>Flavobacterium</taxon>
    </lineage>
</organism>
<evidence type="ECO:0000313" key="8">
    <source>
        <dbReference type="EMBL" id="MBK0368325.1"/>
    </source>
</evidence>
<accession>A0A934UIF1</accession>
<feature type="transmembrane region" description="Helical" evidence="7">
    <location>
        <begin position="15"/>
        <end position="36"/>
    </location>
</feature>
<dbReference type="InterPro" id="IPR032808">
    <property type="entry name" value="DoxX"/>
</dbReference>
<comment type="similarity">
    <text evidence="2">Belongs to the DoxX family.</text>
</comment>
<dbReference type="GO" id="GO:0005886">
    <property type="term" value="C:plasma membrane"/>
    <property type="evidence" value="ECO:0007669"/>
    <property type="project" value="UniProtKB-SubCell"/>
</dbReference>
<keyword evidence="3" id="KW-1003">Cell membrane</keyword>
<evidence type="ECO:0000256" key="4">
    <source>
        <dbReference type="ARBA" id="ARBA00022692"/>
    </source>
</evidence>
<evidence type="ECO:0000256" key="6">
    <source>
        <dbReference type="ARBA" id="ARBA00023136"/>
    </source>
</evidence>
<comment type="caution">
    <text evidence="8">The sequence shown here is derived from an EMBL/GenBank/DDBJ whole genome shotgun (WGS) entry which is preliminary data.</text>
</comment>
<keyword evidence="9" id="KW-1185">Reference proteome</keyword>
<evidence type="ECO:0000256" key="5">
    <source>
        <dbReference type="ARBA" id="ARBA00022989"/>
    </source>
</evidence>
<dbReference type="AlphaFoldDB" id="A0A934UIF1"/>
<comment type="subcellular location">
    <subcellularLocation>
        <location evidence="1">Cell membrane</location>
        <topology evidence="1">Multi-pass membrane protein</topology>
    </subcellularLocation>
</comment>
<evidence type="ECO:0000313" key="9">
    <source>
        <dbReference type="Proteomes" id="UP000609172"/>
    </source>
</evidence>
<dbReference type="InterPro" id="IPR051907">
    <property type="entry name" value="DoxX-like_oxidoreductase"/>
</dbReference>
<proteinExistence type="inferred from homology"/>
<dbReference type="PANTHER" id="PTHR33452:SF1">
    <property type="entry name" value="INNER MEMBRANE PROTEIN YPHA-RELATED"/>
    <property type="match status" value="1"/>
</dbReference>
<evidence type="ECO:0000256" key="3">
    <source>
        <dbReference type="ARBA" id="ARBA00022475"/>
    </source>
</evidence>
<reference evidence="8" key="1">
    <citation type="submission" date="2020-12" db="EMBL/GenBank/DDBJ databases">
        <title>Bacterial novel species Flavobacterium sp. SE-1-e isolated from soil.</title>
        <authorList>
            <person name="Jung H.-Y."/>
        </authorList>
    </citation>
    <scope>NUCLEOTIDE SEQUENCE</scope>
    <source>
        <strain evidence="8">SE-1-e</strain>
    </source>
</reference>
<dbReference type="PANTHER" id="PTHR33452">
    <property type="entry name" value="OXIDOREDUCTASE CATD-RELATED"/>
    <property type="match status" value="1"/>
</dbReference>
<evidence type="ECO:0000256" key="7">
    <source>
        <dbReference type="SAM" id="Phobius"/>
    </source>
</evidence>
<dbReference type="RefSeq" id="WP_200104260.1">
    <property type="nucleotide sequence ID" value="NZ_JAEHFV010000001.1"/>
</dbReference>
<evidence type="ECO:0000256" key="2">
    <source>
        <dbReference type="ARBA" id="ARBA00006679"/>
    </source>
</evidence>
<name>A0A934UIF1_9FLAO</name>
<evidence type="ECO:0000256" key="1">
    <source>
        <dbReference type="ARBA" id="ARBA00004651"/>
    </source>
</evidence>
<feature type="transmembrane region" description="Helical" evidence="7">
    <location>
        <begin position="114"/>
        <end position="139"/>
    </location>
</feature>
<feature type="transmembrane region" description="Helical" evidence="7">
    <location>
        <begin position="72"/>
        <end position="102"/>
    </location>
</feature>
<dbReference type="Proteomes" id="UP000609172">
    <property type="component" value="Unassembled WGS sequence"/>
</dbReference>
<keyword evidence="5 7" id="KW-1133">Transmembrane helix</keyword>
<gene>
    <name evidence="8" type="ORF">I5M07_00645</name>
</gene>
<keyword evidence="6 7" id="KW-0472">Membrane</keyword>
<protein>
    <submittedName>
        <fullName evidence="8">DoxX family protein</fullName>
    </submittedName>
</protein>
<dbReference type="Pfam" id="PF07681">
    <property type="entry name" value="DoxX"/>
    <property type="match status" value="1"/>
</dbReference>
<dbReference type="EMBL" id="JAEHFV010000001">
    <property type="protein sequence ID" value="MBK0368325.1"/>
    <property type="molecule type" value="Genomic_DNA"/>
</dbReference>
<keyword evidence="4 7" id="KW-0812">Transmembrane</keyword>